<accession>A0A8X6WZ95</accession>
<dbReference type="Proteomes" id="UP000886998">
    <property type="component" value="Unassembled WGS sequence"/>
</dbReference>
<protein>
    <submittedName>
        <fullName evidence="1">Uncharacterized protein</fullName>
    </submittedName>
</protein>
<sequence>MADDIFRYFLKQMFPLYYTKCGFIKDAQVQEFVPKGALSKTLFTLILKSTCMLQDSIFLPWKTYLDVHKKLMLSSPEMYVAHVMRICLTDTSATTEIFEKLINVFGLVTTIGIATYGASRKKFYKMTPEILAVIFENKLEYDFKKCGGFKKFEKYLSCQDFIRYYDEIADYIDGSSPDCPHDTMQKLLRRVTERLVNFSVNVQVKRSTDDPEIDNLTRQVMSAIDVSVMVEICSSDKQSQDEKLKSSEELGAVGGIDLEFDGSSKDSEEYEELCVVGQYKGMESTLLDVMSKFNQVCFDKDVSLQESAGYVANYLESTMINVQRRVENAITILNLLA</sequence>
<comment type="caution">
    <text evidence="1">The sequence shown here is derived from an EMBL/GenBank/DDBJ whole genome shotgun (WGS) entry which is preliminary data.</text>
</comment>
<gene>
    <name evidence="1" type="ORF">TNIN_488741</name>
</gene>
<keyword evidence="2" id="KW-1185">Reference proteome</keyword>
<evidence type="ECO:0000313" key="2">
    <source>
        <dbReference type="Proteomes" id="UP000886998"/>
    </source>
</evidence>
<evidence type="ECO:0000313" key="1">
    <source>
        <dbReference type="EMBL" id="GFY43450.1"/>
    </source>
</evidence>
<organism evidence="1 2">
    <name type="scientific">Trichonephila inaurata madagascariensis</name>
    <dbReference type="NCBI Taxonomy" id="2747483"/>
    <lineage>
        <taxon>Eukaryota</taxon>
        <taxon>Metazoa</taxon>
        <taxon>Ecdysozoa</taxon>
        <taxon>Arthropoda</taxon>
        <taxon>Chelicerata</taxon>
        <taxon>Arachnida</taxon>
        <taxon>Araneae</taxon>
        <taxon>Araneomorphae</taxon>
        <taxon>Entelegynae</taxon>
        <taxon>Araneoidea</taxon>
        <taxon>Nephilidae</taxon>
        <taxon>Trichonephila</taxon>
        <taxon>Trichonephila inaurata</taxon>
    </lineage>
</organism>
<dbReference type="OrthoDB" id="6465144at2759"/>
<proteinExistence type="predicted"/>
<name>A0A8X6WZ95_9ARAC</name>
<reference evidence="1" key="1">
    <citation type="submission" date="2020-08" db="EMBL/GenBank/DDBJ databases">
        <title>Multicomponent nature underlies the extraordinary mechanical properties of spider dragline silk.</title>
        <authorList>
            <person name="Kono N."/>
            <person name="Nakamura H."/>
            <person name="Mori M."/>
            <person name="Yoshida Y."/>
            <person name="Ohtoshi R."/>
            <person name="Malay A.D."/>
            <person name="Moran D.A.P."/>
            <person name="Tomita M."/>
            <person name="Numata K."/>
            <person name="Arakawa K."/>
        </authorList>
    </citation>
    <scope>NUCLEOTIDE SEQUENCE</scope>
</reference>
<dbReference type="EMBL" id="BMAV01003682">
    <property type="protein sequence ID" value="GFY43450.1"/>
    <property type="molecule type" value="Genomic_DNA"/>
</dbReference>
<dbReference type="AlphaFoldDB" id="A0A8X6WZ95"/>